<comment type="caution">
    <text evidence="3">The sequence shown here is derived from an EMBL/GenBank/DDBJ whole genome shotgun (WGS) entry which is preliminary data.</text>
</comment>
<dbReference type="PANTHER" id="PTHR23135">
    <property type="entry name" value="MUR LIGASE FAMILY MEMBER"/>
    <property type="match status" value="1"/>
</dbReference>
<dbReference type="GO" id="GO:0016881">
    <property type="term" value="F:acid-amino acid ligase activity"/>
    <property type="evidence" value="ECO:0007669"/>
    <property type="project" value="InterPro"/>
</dbReference>
<dbReference type="EMBL" id="JAXQNO010000021">
    <property type="protein sequence ID" value="KAK4769290.1"/>
    <property type="molecule type" value="Genomic_DNA"/>
</dbReference>
<dbReference type="SUPFAM" id="SSF53244">
    <property type="entry name" value="MurD-like peptide ligases, peptide-binding domain"/>
    <property type="match status" value="1"/>
</dbReference>
<evidence type="ECO:0000313" key="4">
    <source>
        <dbReference type="Proteomes" id="UP001346149"/>
    </source>
</evidence>
<keyword evidence="1" id="KW-0732">Signal</keyword>
<dbReference type="Proteomes" id="UP001346149">
    <property type="component" value="Unassembled WGS sequence"/>
</dbReference>
<evidence type="ECO:0000259" key="2">
    <source>
        <dbReference type="Pfam" id="PF02875"/>
    </source>
</evidence>
<dbReference type="InterPro" id="IPR036615">
    <property type="entry name" value="Mur_ligase_C_dom_sf"/>
</dbReference>
<dbReference type="AlphaFoldDB" id="A0AAN7KMC7"/>
<feature type="chain" id="PRO_5042918543" description="Mur ligase C-terminal domain-containing protein" evidence="1">
    <location>
        <begin position="29"/>
        <end position="193"/>
    </location>
</feature>
<protein>
    <recommendedName>
        <fullName evidence="2">Mur ligase C-terminal domain-containing protein</fullName>
    </recommendedName>
</protein>
<name>A0AAN7KMC7_TRANT</name>
<sequence>MCLVHKPFQISNDLSCLLFLSLLVLVENKISLLRPHITIFVVVGCGGDRDKGKRPLMTQIATDKSDVTILTSDNPRSEDPFAILDDMLAGVGWGVQDYLKFGEKNHYVPLSNGHKLFVHVNRQVAIRAAVAMAEEGDMVVVAGKGHETYQIVGDKKEFFDDRKECREALQYVDGLHQAGIDTSEFPWMLHESQ</sequence>
<dbReference type="InterPro" id="IPR004101">
    <property type="entry name" value="Mur_ligase_C"/>
</dbReference>
<accession>A0AAN7KMC7</accession>
<reference evidence="3 4" key="1">
    <citation type="journal article" date="2023" name="Hortic Res">
        <title>Pangenome of water caltrop reveals structural variations and asymmetric subgenome divergence after allopolyploidization.</title>
        <authorList>
            <person name="Zhang X."/>
            <person name="Chen Y."/>
            <person name="Wang L."/>
            <person name="Yuan Y."/>
            <person name="Fang M."/>
            <person name="Shi L."/>
            <person name="Lu R."/>
            <person name="Comes H.P."/>
            <person name="Ma Y."/>
            <person name="Chen Y."/>
            <person name="Huang G."/>
            <person name="Zhou Y."/>
            <person name="Zheng Z."/>
            <person name="Qiu Y."/>
        </authorList>
    </citation>
    <scope>NUCLEOTIDE SEQUENCE [LARGE SCALE GENOMIC DNA]</scope>
    <source>
        <strain evidence="3">F231</strain>
    </source>
</reference>
<evidence type="ECO:0000256" key="1">
    <source>
        <dbReference type="SAM" id="SignalP"/>
    </source>
</evidence>
<dbReference type="Pfam" id="PF02875">
    <property type="entry name" value="Mur_ligase_C"/>
    <property type="match status" value="1"/>
</dbReference>
<evidence type="ECO:0000313" key="3">
    <source>
        <dbReference type="EMBL" id="KAK4769290.1"/>
    </source>
</evidence>
<gene>
    <name evidence="3" type="ORF">SAY86_027440</name>
</gene>
<organism evidence="3 4">
    <name type="scientific">Trapa natans</name>
    <name type="common">Water chestnut</name>
    <dbReference type="NCBI Taxonomy" id="22666"/>
    <lineage>
        <taxon>Eukaryota</taxon>
        <taxon>Viridiplantae</taxon>
        <taxon>Streptophyta</taxon>
        <taxon>Embryophyta</taxon>
        <taxon>Tracheophyta</taxon>
        <taxon>Spermatophyta</taxon>
        <taxon>Magnoliopsida</taxon>
        <taxon>eudicotyledons</taxon>
        <taxon>Gunneridae</taxon>
        <taxon>Pentapetalae</taxon>
        <taxon>rosids</taxon>
        <taxon>malvids</taxon>
        <taxon>Myrtales</taxon>
        <taxon>Lythraceae</taxon>
        <taxon>Trapa</taxon>
    </lineage>
</organism>
<feature type="signal peptide" evidence="1">
    <location>
        <begin position="1"/>
        <end position="28"/>
    </location>
</feature>
<proteinExistence type="predicted"/>
<keyword evidence="4" id="KW-1185">Reference proteome</keyword>
<feature type="domain" description="Mur ligase C-terminal" evidence="2">
    <location>
        <begin position="37"/>
        <end position="145"/>
    </location>
</feature>
<dbReference type="Gene3D" id="3.90.190.20">
    <property type="entry name" value="Mur ligase, C-terminal domain"/>
    <property type="match status" value="1"/>
</dbReference>
<dbReference type="PANTHER" id="PTHR23135:SF4">
    <property type="entry name" value="UDP-N-ACETYLMURAMOYL-L-ALANYL-D-GLUTAMATE--2,6-DIAMINOPIMELATE LIGASE MURE HOMOLOG, CHLOROPLASTIC"/>
    <property type="match status" value="1"/>
</dbReference>